<feature type="signal peptide" evidence="1">
    <location>
        <begin position="1"/>
        <end position="30"/>
    </location>
</feature>
<gene>
    <name evidence="2" type="ORF">ACFQS3_20260</name>
</gene>
<proteinExistence type="predicted"/>
<evidence type="ECO:0000256" key="1">
    <source>
        <dbReference type="SAM" id="SignalP"/>
    </source>
</evidence>
<dbReference type="RefSeq" id="WP_382345519.1">
    <property type="nucleotide sequence ID" value="NZ_JBHMBP010000001.1"/>
</dbReference>
<organism evidence="2 3">
    <name type="scientific">Glycomyces mayteni</name>
    <dbReference type="NCBI Taxonomy" id="543887"/>
    <lineage>
        <taxon>Bacteria</taxon>
        <taxon>Bacillati</taxon>
        <taxon>Actinomycetota</taxon>
        <taxon>Actinomycetes</taxon>
        <taxon>Glycomycetales</taxon>
        <taxon>Glycomycetaceae</taxon>
        <taxon>Glycomyces</taxon>
    </lineage>
</organism>
<evidence type="ECO:0000313" key="3">
    <source>
        <dbReference type="Proteomes" id="UP001596470"/>
    </source>
</evidence>
<accession>A0ABW2DFH2</accession>
<dbReference type="EMBL" id="JBHSYS010000004">
    <property type="protein sequence ID" value="MFC6959533.1"/>
    <property type="molecule type" value="Genomic_DNA"/>
</dbReference>
<evidence type="ECO:0008006" key="4">
    <source>
        <dbReference type="Google" id="ProtNLM"/>
    </source>
</evidence>
<evidence type="ECO:0000313" key="2">
    <source>
        <dbReference type="EMBL" id="MFC6959533.1"/>
    </source>
</evidence>
<protein>
    <recommendedName>
        <fullName evidence="4">Flp pilus-assembly TadG-like N-terminal domain-containing protein</fullName>
    </recommendedName>
</protein>
<keyword evidence="1" id="KW-0732">Signal</keyword>
<reference evidence="3" key="1">
    <citation type="journal article" date="2019" name="Int. J. Syst. Evol. Microbiol.">
        <title>The Global Catalogue of Microorganisms (GCM) 10K type strain sequencing project: providing services to taxonomists for standard genome sequencing and annotation.</title>
        <authorList>
            <consortium name="The Broad Institute Genomics Platform"/>
            <consortium name="The Broad Institute Genome Sequencing Center for Infectious Disease"/>
            <person name="Wu L."/>
            <person name="Ma J."/>
        </authorList>
    </citation>
    <scope>NUCLEOTIDE SEQUENCE [LARGE SCALE GENOMIC DNA]</scope>
    <source>
        <strain evidence="3">KACC 12634</strain>
    </source>
</reference>
<sequence length="215" mass="22060">MFSNVSARWRRRLRAAVAVWALLLLAAAFAGTRATVREQVDAAEARAVMDAALGEAAAAVTGAAVLAAGPLGVEECDVTPVRPGLSLSRTLQVSGATVAQVEALAERFGLERSSNTAAAVWSGEAEGYIGLRVTAEVPDPPGGRWSDPVQVQAVTGCRPLDGGGVASFAPDPPASATPEWSWGAVPCPGGEELSSWTEAVEAEPLRVHETTGGCT</sequence>
<name>A0ABW2DFH2_9ACTN</name>
<comment type="caution">
    <text evidence="2">The sequence shown here is derived from an EMBL/GenBank/DDBJ whole genome shotgun (WGS) entry which is preliminary data.</text>
</comment>
<feature type="chain" id="PRO_5045771694" description="Flp pilus-assembly TadG-like N-terminal domain-containing protein" evidence="1">
    <location>
        <begin position="31"/>
        <end position="215"/>
    </location>
</feature>
<keyword evidence="3" id="KW-1185">Reference proteome</keyword>
<dbReference type="Proteomes" id="UP001596470">
    <property type="component" value="Unassembled WGS sequence"/>
</dbReference>